<evidence type="ECO:0000259" key="5">
    <source>
        <dbReference type="PROSITE" id="PS50887"/>
    </source>
</evidence>
<dbReference type="EMBL" id="AP019798">
    <property type="protein sequence ID" value="BBL89794.1"/>
    <property type="molecule type" value="Genomic_DNA"/>
</dbReference>
<dbReference type="NCBIfam" id="TIGR00254">
    <property type="entry name" value="GGDEF"/>
    <property type="match status" value="1"/>
</dbReference>
<dbReference type="InterPro" id="IPR050469">
    <property type="entry name" value="Diguanylate_Cyclase"/>
</dbReference>
<reference evidence="7" key="1">
    <citation type="submission" date="2019-07" db="EMBL/GenBank/DDBJ databases">
        <title>Complete Genome Sequences of Vibrion rotiferianus strain AM7.</title>
        <authorList>
            <person name="Miyazaki K."/>
            <person name="Wiseschart A."/>
            <person name="Pootanakit K."/>
            <person name="Ishimori K."/>
            <person name="Kitahara K."/>
        </authorList>
    </citation>
    <scope>NUCLEOTIDE SEQUENCE [LARGE SCALE GENOMIC DNA]</scope>
    <source>
        <strain evidence="7">AM7</strain>
    </source>
</reference>
<dbReference type="GO" id="GO:0043709">
    <property type="term" value="P:cell adhesion involved in single-species biofilm formation"/>
    <property type="evidence" value="ECO:0007669"/>
    <property type="project" value="TreeGrafter"/>
</dbReference>
<dbReference type="GO" id="GO:0005886">
    <property type="term" value="C:plasma membrane"/>
    <property type="evidence" value="ECO:0007669"/>
    <property type="project" value="TreeGrafter"/>
</dbReference>
<organism evidence="6 7">
    <name type="scientific">Vibrio rotiferianus</name>
    <dbReference type="NCBI Taxonomy" id="190895"/>
    <lineage>
        <taxon>Bacteria</taxon>
        <taxon>Pseudomonadati</taxon>
        <taxon>Pseudomonadota</taxon>
        <taxon>Gammaproteobacteria</taxon>
        <taxon>Vibrionales</taxon>
        <taxon>Vibrionaceae</taxon>
        <taxon>Vibrio</taxon>
    </lineage>
</organism>
<dbReference type="RefSeq" id="WP_143692932.1">
    <property type="nucleotide sequence ID" value="NZ_AP019798.1"/>
</dbReference>
<dbReference type="Proteomes" id="UP000315115">
    <property type="component" value="Chromosome 1"/>
</dbReference>
<evidence type="ECO:0000256" key="3">
    <source>
        <dbReference type="ARBA" id="ARBA00034247"/>
    </source>
</evidence>
<dbReference type="FunFam" id="3.30.70.270:FF:000001">
    <property type="entry name" value="Diguanylate cyclase domain protein"/>
    <property type="match status" value="1"/>
</dbReference>
<evidence type="ECO:0000256" key="2">
    <source>
        <dbReference type="ARBA" id="ARBA00012528"/>
    </source>
</evidence>
<feature type="transmembrane region" description="Helical" evidence="4">
    <location>
        <begin position="54"/>
        <end position="79"/>
    </location>
</feature>
<comment type="catalytic activity">
    <reaction evidence="3">
        <text>2 GTP = 3',3'-c-di-GMP + 2 diphosphate</text>
        <dbReference type="Rhea" id="RHEA:24898"/>
        <dbReference type="ChEBI" id="CHEBI:33019"/>
        <dbReference type="ChEBI" id="CHEBI:37565"/>
        <dbReference type="ChEBI" id="CHEBI:58805"/>
        <dbReference type="EC" id="2.7.7.65"/>
    </reaction>
</comment>
<dbReference type="InterPro" id="IPR000160">
    <property type="entry name" value="GGDEF_dom"/>
</dbReference>
<dbReference type="EC" id="2.7.7.65" evidence="2"/>
<comment type="cofactor">
    <cofactor evidence="1">
        <name>Mg(2+)</name>
        <dbReference type="ChEBI" id="CHEBI:18420"/>
    </cofactor>
</comment>
<dbReference type="Pfam" id="PF00990">
    <property type="entry name" value="GGDEF"/>
    <property type="match status" value="1"/>
</dbReference>
<feature type="transmembrane region" description="Helical" evidence="4">
    <location>
        <begin position="24"/>
        <end position="42"/>
    </location>
</feature>
<protein>
    <recommendedName>
        <fullName evidence="2">diguanylate cyclase</fullName>
        <ecNumber evidence="2">2.7.7.65</ecNumber>
    </recommendedName>
</protein>
<dbReference type="AlphaFoldDB" id="A0A510I7T4"/>
<keyword evidence="4" id="KW-0472">Membrane</keyword>
<evidence type="ECO:0000313" key="7">
    <source>
        <dbReference type="Proteomes" id="UP000315115"/>
    </source>
</evidence>
<feature type="domain" description="GGDEF" evidence="5">
    <location>
        <begin position="207"/>
        <end position="337"/>
    </location>
</feature>
<dbReference type="InterPro" id="IPR043128">
    <property type="entry name" value="Rev_trsase/Diguanyl_cyclase"/>
</dbReference>
<dbReference type="PANTHER" id="PTHR45138:SF9">
    <property type="entry name" value="DIGUANYLATE CYCLASE DGCM-RELATED"/>
    <property type="match status" value="1"/>
</dbReference>
<keyword evidence="4" id="KW-0812">Transmembrane</keyword>
<accession>A0A510I7T4</accession>
<dbReference type="SMART" id="SM00267">
    <property type="entry name" value="GGDEF"/>
    <property type="match status" value="1"/>
</dbReference>
<evidence type="ECO:0000256" key="4">
    <source>
        <dbReference type="SAM" id="Phobius"/>
    </source>
</evidence>
<evidence type="ECO:0000313" key="6">
    <source>
        <dbReference type="EMBL" id="BBL89794.1"/>
    </source>
</evidence>
<dbReference type="SUPFAM" id="SSF55073">
    <property type="entry name" value="Nucleotide cyclase"/>
    <property type="match status" value="1"/>
</dbReference>
<keyword evidence="4" id="KW-1133">Transmembrane helix</keyword>
<dbReference type="GO" id="GO:1902201">
    <property type="term" value="P:negative regulation of bacterial-type flagellum-dependent cell motility"/>
    <property type="evidence" value="ECO:0007669"/>
    <property type="project" value="TreeGrafter"/>
</dbReference>
<name>A0A510I7T4_9VIBR</name>
<evidence type="ECO:0000256" key="1">
    <source>
        <dbReference type="ARBA" id="ARBA00001946"/>
    </source>
</evidence>
<sequence>MTKSYPRKLDTPVAQLFDETSREVVLKVLMLVTLATFIPLGVKNLIIGETLLGVVLLSFQLSFVVELACLFMLGVGVIGHRIPLFLLWLSIVLSVSTFGVIATYWVFPVIVALVFIIPTKDALVTNIFMIVGCMVATWQQLELSIILRFIIALICCTVVAHVAVHKIVELQNSLKYLSTRDSMTGALNRSQLEAFLYRALDEKKNQKASTIAVIDIDHFKQVNDLYGHDVGDEVITEVVKILNQNSREYDLLFRLGGDEFLLLFEGLSMQSAHIMMNSICEKVRTKHYPRHAQVSLSVGMSECLIAEDTPDMWVKRADIALYDAKQNGRDQVVISANRVPPLGELAWKDKVNQPTSL</sequence>
<dbReference type="Gene3D" id="3.30.70.270">
    <property type="match status" value="1"/>
</dbReference>
<dbReference type="PROSITE" id="PS50887">
    <property type="entry name" value="GGDEF"/>
    <property type="match status" value="1"/>
</dbReference>
<dbReference type="PANTHER" id="PTHR45138">
    <property type="entry name" value="REGULATORY COMPONENTS OF SENSORY TRANSDUCTION SYSTEM"/>
    <property type="match status" value="1"/>
</dbReference>
<dbReference type="InterPro" id="IPR029787">
    <property type="entry name" value="Nucleotide_cyclase"/>
</dbReference>
<feature type="transmembrane region" description="Helical" evidence="4">
    <location>
        <begin position="145"/>
        <end position="164"/>
    </location>
</feature>
<proteinExistence type="predicted"/>
<gene>
    <name evidence="6" type="ORF">VroAM7_24470</name>
</gene>
<feature type="transmembrane region" description="Helical" evidence="4">
    <location>
        <begin position="85"/>
        <end position="115"/>
    </location>
</feature>
<dbReference type="GO" id="GO:0052621">
    <property type="term" value="F:diguanylate cyclase activity"/>
    <property type="evidence" value="ECO:0007669"/>
    <property type="project" value="UniProtKB-EC"/>
</dbReference>
<dbReference type="CDD" id="cd01949">
    <property type="entry name" value="GGDEF"/>
    <property type="match status" value="1"/>
</dbReference>